<gene>
    <name evidence="1" type="ORF">HX845_05190</name>
</gene>
<evidence type="ECO:0000313" key="1">
    <source>
        <dbReference type="EMBL" id="NWC13020.1"/>
    </source>
</evidence>
<reference evidence="1 2" key="1">
    <citation type="submission" date="2020-04" db="EMBL/GenBank/DDBJ databases">
        <title>Molecular characterization of pseudomonads from Agaricus bisporus reveal novel blotch 2 pathogens in Western Europe.</title>
        <authorList>
            <person name="Taparia T."/>
            <person name="Krijger M."/>
            <person name="Haynes E."/>
            <person name="Elpinstone J.G."/>
            <person name="Noble R."/>
            <person name="Van Der Wolf J."/>
        </authorList>
    </citation>
    <scope>NUCLEOTIDE SEQUENCE [LARGE SCALE GENOMIC DNA]</scope>
    <source>
        <strain evidence="1 2">IPO3738</strain>
    </source>
</reference>
<name>A0A7Y7XVC9_9PSED</name>
<evidence type="ECO:0000313" key="2">
    <source>
        <dbReference type="Proteomes" id="UP000517547"/>
    </source>
</evidence>
<dbReference type="AlphaFoldDB" id="A0A7Y7XVC9"/>
<evidence type="ECO:0008006" key="3">
    <source>
        <dbReference type="Google" id="ProtNLM"/>
    </source>
</evidence>
<proteinExistence type="predicted"/>
<comment type="caution">
    <text evidence="1">The sequence shown here is derived from an EMBL/GenBank/DDBJ whole genome shotgun (WGS) entry which is preliminary data.</text>
</comment>
<organism evidence="1 2">
    <name type="scientific">Pseudomonas gingeri</name>
    <dbReference type="NCBI Taxonomy" id="117681"/>
    <lineage>
        <taxon>Bacteria</taxon>
        <taxon>Pseudomonadati</taxon>
        <taxon>Pseudomonadota</taxon>
        <taxon>Gammaproteobacteria</taxon>
        <taxon>Pseudomonadales</taxon>
        <taxon>Pseudomonadaceae</taxon>
        <taxon>Pseudomonas</taxon>
    </lineage>
</organism>
<accession>A0A7Y7XVC9</accession>
<dbReference type="RefSeq" id="WP_146049248.1">
    <property type="nucleotide sequence ID" value="NZ_JACAQE010000001.1"/>
</dbReference>
<sequence>MSPEKLIELRDAIEARHVVSTDLAEQLQAAPAEIESEDHNSDAIAEALFLRVFTAYESDVEKIFLHYVTGGASLQGARANSYLSITDETAARKLTKGALKFLSWAKPDEIKRTAEIYLENGWPIAAMMSSASHYLADCERVRNRIAHNSIEAMQQFNTAQRNLLATERLFTITPGQFLRIRNPRLRQTHIALYFNTLYQTLDAMLDPPQ</sequence>
<dbReference type="Proteomes" id="UP000517547">
    <property type="component" value="Unassembled WGS sequence"/>
</dbReference>
<dbReference type="EMBL" id="JACAQE010000001">
    <property type="protein sequence ID" value="NWC13020.1"/>
    <property type="molecule type" value="Genomic_DNA"/>
</dbReference>
<protein>
    <recommendedName>
        <fullName evidence="3">RiboL-PSP-HEPN domain-containing protein</fullName>
    </recommendedName>
</protein>